<proteinExistence type="predicted"/>
<dbReference type="EMBL" id="RFFI01000017">
    <property type="protein sequence ID" value="RMI13324.1"/>
    <property type="molecule type" value="Genomic_DNA"/>
</dbReference>
<dbReference type="AlphaFoldDB" id="A0A3M2JJN4"/>
<sequence>MAVALVAVAPLAIAMALSDDPGDPRAVAVYATAPAVACLGVLIAVTRVRTRRRSTRGVRLSTPEEAPVPGLALPYRRDVAVLGALVGGYACALGVGLVLAGLLGVTRSGPSGAVVALGGVALVGATAPALLAVARGRLRRGVVVLTPERIIHRSWAFDLSGTWDQVIAVAPAGEGRPTVLVTMMRSARSDDPGRALVRTRTGPSAASRLAPHIAIEVSSVDLDPVLLLETVRFYASHPAARVELGTQDAVARVRQGDVIA</sequence>
<reference evidence="2 3" key="1">
    <citation type="submission" date="2018-10" db="EMBL/GenBank/DDBJ databases">
        <title>Isolation, diversity and antifungal activity of actinobacteria from wheat.</title>
        <authorList>
            <person name="Han C."/>
        </authorList>
    </citation>
    <scope>NUCLEOTIDE SEQUENCE [LARGE SCALE GENOMIC DNA]</scope>
    <source>
        <strain evidence="2 3">NEAU-YY56</strain>
    </source>
</reference>
<dbReference type="OrthoDB" id="3627672at2"/>
<keyword evidence="3" id="KW-1185">Reference proteome</keyword>
<evidence type="ECO:0000256" key="1">
    <source>
        <dbReference type="SAM" id="Phobius"/>
    </source>
</evidence>
<evidence type="ECO:0000313" key="2">
    <source>
        <dbReference type="EMBL" id="RMI13324.1"/>
    </source>
</evidence>
<feature type="transmembrane region" description="Helical" evidence="1">
    <location>
        <begin position="28"/>
        <end position="46"/>
    </location>
</feature>
<feature type="transmembrane region" description="Helical" evidence="1">
    <location>
        <begin position="111"/>
        <end position="133"/>
    </location>
</feature>
<name>A0A3M2JJN4_9CELL</name>
<protein>
    <recommendedName>
        <fullName evidence="4">PH domain-containing protein</fullName>
    </recommendedName>
</protein>
<dbReference type="RefSeq" id="WP_122148320.1">
    <property type="nucleotide sequence ID" value="NZ_RFFI01000017.1"/>
</dbReference>
<evidence type="ECO:0008006" key="4">
    <source>
        <dbReference type="Google" id="ProtNLM"/>
    </source>
</evidence>
<organism evidence="2 3">
    <name type="scientific">Cellulomonas triticagri</name>
    <dbReference type="NCBI Taxonomy" id="2483352"/>
    <lineage>
        <taxon>Bacteria</taxon>
        <taxon>Bacillati</taxon>
        <taxon>Actinomycetota</taxon>
        <taxon>Actinomycetes</taxon>
        <taxon>Micrococcales</taxon>
        <taxon>Cellulomonadaceae</taxon>
        <taxon>Cellulomonas</taxon>
    </lineage>
</organism>
<keyword evidence="1" id="KW-1133">Transmembrane helix</keyword>
<gene>
    <name evidence="2" type="ORF">EBM89_04785</name>
</gene>
<comment type="caution">
    <text evidence="2">The sequence shown here is derived from an EMBL/GenBank/DDBJ whole genome shotgun (WGS) entry which is preliminary data.</text>
</comment>
<evidence type="ECO:0000313" key="3">
    <source>
        <dbReference type="Proteomes" id="UP000269289"/>
    </source>
</evidence>
<dbReference type="Proteomes" id="UP000269289">
    <property type="component" value="Unassembled WGS sequence"/>
</dbReference>
<keyword evidence="1" id="KW-0472">Membrane</keyword>
<feature type="transmembrane region" description="Helical" evidence="1">
    <location>
        <begin position="79"/>
        <end position="105"/>
    </location>
</feature>
<accession>A0A3M2JJN4</accession>
<keyword evidence="1" id="KW-0812">Transmembrane</keyword>